<evidence type="ECO:0000313" key="3">
    <source>
        <dbReference type="Proteomes" id="UP000296079"/>
    </source>
</evidence>
<protein>
    <submittedName>
        <fullName evidence="2">Uncharacterized protein</fullName>
    </submittedName>
</protein>
<dbReference type="RefSeq" id="WP_136227758.1">
    <property type="nucleotide sequence ID" value="NC_008313.1"/>
</dbReference>
<evidence type="ECO:0000313" key="2">
    <source>
        <dbReference type="EMBL" id="QCC00612.1"/>
    </source>
</evidence>
<accession>A0AAE6DFZ5</accession>
<name>A0AAE6DFZ5_CUPNH</name>
<organism evidence="2 3">
    <name type="scientific">Cupriavidus necator (strain ATCC 17699 / DSM 428 / KCTC 22496 / NCIMB 10442 / H16 / Stanier 337)</name>
    <name type="common">Ralstonia eutropha</name>
    <dbReference type="NCBI Taxonomy" id="381666"/>
    <lineage>
        <taxon>Bacteria</taxon>
        <taxon>Pseudomonadati</taxon>
        <taxon>Pseudomonadota</taxon>
        <taxon>Betaproteobacteria</taxon>
        <taxon>Burkholderiales</taxon>
        <taxon>Burkholderiaceae</taxon>
        <taxon>Cupriavidus</taxon>
    </lineage>
</organism>
<evidence type="ECO:0000256" key="1">
    <source>
        <dbReference type="SAM" id="MobiDB-lite"/>
    </source>
</evidence>
<proteinExistence type="predicted"/>
<dbReference type="Proteomes" id="UP000296079">
    <property type="component" value="Chromosome 1"/>
</dbReference>
<sequence>MKRRKHQHPVKGTDNASQRNKPDGNALGYVGTKSLAQGVTLTNPWGTDDTGIHAWASGLPIDRLEAAELDYLHEHAGLFAWREILHYFASNWDQARWTEQ</sequence>
<dbReference type="AlphaFoldDB" id="A0AAE6DFZ5"/>
<gene>
    <name evidence="2" type="ORF">E6A55_08135</name>
</gene>
<dbReference type="EMBL" id="CP039287">
    <property type="protein sequence ID" value="QCC00612.1"/>
    <property type="molecule type" value="Genomic_DNA"/>
</dbReference>
<reference evidence="2 3" key="1">
    <citation type="submission" date="2019-04" db="EMBL/GenBank/DDBJ databases">
        <title>Long-read de novo sequencing of Cupriavidus necator H16.</title>
        <authorList>
            <person name="Little G.T."/>
            <person name="Ehsaan M."/>
            <person name="Arenas-Lopez C."/>
            <person name="Jawed K."/>
            <person name="Winzer K."/>
            <person name="Kovacs K."/>
            <person name="Malys N."/>
            <person name="Minton N.P."/>
        </authorList>
    </citation>
    <scope>NUCLEOTIDE SEQUENCE [LARGE SCALE GENOMIC DNA]</scope>
    <source>
        <strain evidence="2 3">H16</strain>
    </source>
</reference>
<feature type="region of interest" description="Disordered" evidence="1">
    <location>
        <begin position="1"/>
        <end position="29"/>
    </location>
</feature>